<dbReference type="Proteomes" id="UP000204221">
    <property type="component" value="Chromosome"/>
</dbReference>
<name>A0A221W184_9PSEU</name>
<keyword evidence="3" id="KW-1185">Reference proteome</keyword>
<dbReference type="OrthoDB" id="4499611at2"/>
<feature type="compositionally biased region" description="Pro residues" evidence="1">
    <location>
        <begin position="109"/>
        <end position="119"/>
    </location>
</feature>
<evidence type="ECO:0000313" key="3">
    <source>
        <dbReference type="Proteomes" id="UP000204221"/>
    </source>
</evidence>
<organism evidence="2 3">
    <name type="scientific">Actinoalloteichus hoggarensis</name>
    <dbReference type="NCBI Taxonomy" id="1470176"/>
    <lineage>
        <taxon>Bacteria</taxon>
        <taxon>Bacillati</taxon>
        <taxon>Actinomycetota</taxon>
        <taxon>Actinomycetes</taxon>
        <taxon>Pseudonocardiales</taxon>
        <taxon>Pseudonocardiaceae</taxon>
        <taxon>Actinoalloteichus</taxon>
    </lineage>
</organism>
<dbReference type="RefSeq" id="WP_093940984.1">
    <property type="nucleotide sequence ID" value="NZ_CP022521.1"/>
</dbReference>
<sequence length="258" mass="28348">MSVTDVVAQLRQAHALLTQARHATRQADAAITDGAAIFATATHDSTQPEVAQANHLATRSAEDVRAAHALLAGAQDVIDGYCRDIAGHGIGEGGSLVSVLPPIGDTRTRPPPSTGPPPPADEHTDPQIRYADEIAELRRRGAEVKPHDVVRAERLDDGRIVWIENGDGDSGRNHILLPRRVRNFEEVHIPREEIENLLFAALRSGTVVGHCGRDRPVYEVEYLGERRRVAVNTTTEGKIYGANPIARRRKIRRDLHRK</sequence>
<dbReference type="EMBL" id="CP022521">
    <property type="protein sequence ID" value="ASO19490.1"/>
    <property type="molecule type" value="Genomic_DNA"/>
</dbReference>
<protein>
    <submittedName>
        <fullName evidence="2">Uncharacterized protein</fullName>
    </submittedName>
</protein>
<proteinExistence type="predicted"/>
<accession>A0A221W184</accession>
<reference evidence="2 3" key="1">
    <citation type="submission" date="2017-07" db="EMBL/GenBank/DDBJ databases">
        <title>Complete genome sequence of Actinoalloteichus hoggarensis DSM 45943, type strain of Actinoalloteichus hoggarensis.</title>
        <authorList>
            <person name="Ruckert C."/>
            <person name="Nouioui I."/>
            <person name="Willmese J."/>
            <person name="van Wezel G."/>
            <person name="Klenk H.-P."/>
            <person name="Kalinowski J."/>
            <person name="Zotchev S.B."/>
        </authorList>
    </citation>
    <scope>NUCLEOTIDE SEQUENCE [LARGE SCALE GENOMIC DNA]</scope>
    <source>
        <strain evidence="2 3">DSM 45943</strain>
    </source>
</reference>
<dbReference type="KEGG" id="ahg:AHOG_09230"/>
<feature type="region of interest" description="Disordered" evidence="1">
    <location>
        <begin position="96"/>
        <end position="126"/>
    </location>
</feature>
<evidence type="ECO:0000313" key="2">
    <source>
        <dbReference type="EMBL" id="ASO19490.1"/>
    </source>
</evidence>
<evidence type="ECO:0000256" key="1">
    <source>
        <dbReference type="SAM" id="MobiDB-lite"/>
    </source>
</evidence>
<dbReference type="AlphaFoldDB" id="A0A221W184"/>
<gene>
    <name evidence="2" type="ORF">AHOG_09230</name>
</gene>